<reference evidence="3 4" key="1">
    <citation type="submission" date="2019-06" db="EMBL/GenBank/DDBJ databases">
        <title>Genome Sequence of the Brown Rot Fungal Pathogen Monilinia fructicola.</title>
        <authorList>
            <person name="De Miccolis Angelini R.M."/>
            <person name="Landi L."/>
            <person name="Abate D."/>
            <person name="Pollastro S."/>
            <person name="Romanazzi G."/>
            <person name="Faretra F."/>
        </authorList>
    </citation>
    <scope>NUCLEOTIDE SEQUENCE [LARGE SCALE GENOMIC DNA]</scope>
    <source>
        <strain evidence="3 4">Mfrc123</strain>
    </source>
</reference>
<feature type="compositionally biased region" description="Basic and acidic residues" evidence="2">
    <location>
        <begin position="104"/>
        <end position="132"/>
    </location>
</feature>
<feature type="compositionally biased region" description="Polar residues" evidence="2">
    <location>
        <begin position="69"/>
        <end position="81"/>
    </location>
</feature>
<feature type="compositionally biased region" description="Polar residues" evidence="2">
    <location>
        <begin position="94"/>
        <end position="103"/>
    </location>
</feature>
<sequence>MPSNKHKKSTPRKSAQHSSPHKSQKSRKPHRSPRDNFTQSKASNPIFDQKHAAAARPIPPPTRRLLFPQCSNSGKKNQPFSSPIKREKGLIQGDEQQPFSSPFSKKDNRHMNIHMVVEKPRVKMETDEDHGYDTPSPHSRKRKASAHKHAPERCDSIPLTMAPPPSRDVSVVIPMKRRLSSSCSSTLPNPAAVSQVNVAVLRHEKEELQRRLDASAQEAREAKRQAEESRKTAEEWSIKYQAATSEDVRIQREHKEGRHQTQITLLTEKCHQSNQQVAQLTQKISTLQAQQSASQKLKSRSDHLEATNRLLAKQIAQLQTAAQSHAQEISHLKQESAHPAPPNPALSASLRARESELQQQVAQLTSDLDFQHELASQAARTHALETSALNQQIAHLRAQFEDRTRAIARRA</sequence>
<accession>A0A5M9JYS1</accession>
<proteinExistence type="predicted"/>
<dbReference type="Proteomes" id="UP000322873">
    <property type="component" value="Unassembled WGS sequence"/>
</dbReference>
<protein>
    <submittedName>
        <fullName evidence="3">Uncharacterized protein</fullName>
    </submittedName>
</protein>
<dbReference type="VEuPathDB" id="FungiDB:MFRU_094g00010"/>
<keyword evidence="4" id="KW-1185">Reference proteome</keyword>
<gene>
    <name evidence="3" type="ORF">EYC84_003787</name>
</gene>
<evidence type="ECO:0000313" key="3">
    <source>
        <dbReference type="EMBL" id="KAA8573299.1"/>
    </source>
</evidence>
<feature type="region of interest" description="Disordered" evidence="2">
    <location>
        <begin position="322"/>
        <end position="346"/>
    </location>
</feature>
<feature type="compositionally biased region" description="Basic residues" evidence="2">
    <location>
        <begin position="138"/>
        <end position="148"/>
    </location>
</feature>
<organism evidence="3 4">
    <name type="scientific">Monilinia fructicola</name>
    <name type="common">Brown rot fungus</name>
    <name type="synonym">Ciboria fructicola</name>
    <dbReference type="NCBI Taxonomy" id="38448"/>
    <lineage>
        <taxon>Eukaryota</taxon>
        <taxon>Fungi</taxon>
        <taxon>Dikarya</taxon>
        <taxon>Ascomycota</taxon>
        <taxon>Pezizomycotina</taxon>
        <taxon>Leotiomycetes</taxon>
        <taxon>Helotiales</taxon>
        <taxon>Sclerotiniaceae</taxon>
        <taxon>Monilinia</taxon>
    </lineage>
</organism>
<evidence type="ECO:0000256" key="1">
    <source>
        <dbReference type="SAM" id="Coils"/>
    </source>
</evidence>
<feature type="region of interest" description="Disordered" evidence="2">
    <location>
        <begin position="1"/>
        <end position="168"/>
    </location>
</feature>
<keyword evidence="1" id="KW-0175">Coiled coil</keyword>
<name>A0A5M9JYS1_MONFR</name>
<dbReference type="EMBL" id="VICG01000004">
    <property type="protein sequence ID" value="KAA8573299.1"/>
    <property type="molecule type" value="Genomic_DNA"/>
</dbReference>
<evidence type="ECO:0000313" key="4">
    <source>
        <dbReference type="Proteomes" id="UP000322873"/>
    </source>
</evidence>
<evidence type="ECO:0000256" key="2">
    <source>
        <dbReference type="SAM" id="MobiDB-lite"/>
    </source>
</evidence>
<feature type="region of interest" description="Disordered" evidence="2">
    <location>
        <begin position="212"/>
        <end position="233"/>
    </location>
</feature>
<feature type="coiled-coil region" evidence="1">
    <location>
        <begin position="263"/>
        <end position="290"/>
    </location>
</feature>
<dbReference type="AlphaFoldDB" id="A0A5M9JYS1"/>
<comment type="caution">
    <text evidence="3">The sequence shown here is derived from an EMBL/GenBank/DDBJ whole genome shotgun (WGS) entry which is preliminary data.</text>
</comment>
<feature type="compositionally biased region" description="Basic residues" evidence="2">
    <location>
        <begin position="1"/>
        <end position="31"/>
    </location>
</feature>